<dbReference type="GO" id="GO:0005634">
    <property type="term" value="C:nucleus"/>
    <property type="evidence" value="ECO:0007669"/>
    <property type="project" value="UniProtKB-SubCell"/>
</dbReference>
<feature type="compositionally biased region" description="Acidic residues" evidence="22">
    <location>
        <begin position="715"/>
        <end position="735"/>
    </location>
</feature>
<feature type="region of interest" description="Disordered" evidence="22">
    <location>
        <begin position="1"/>
        <end position="39"/>
    </location>
</feature>
<evidence type="ECO:0000256" key="10">
    <source>
        <dbReference type="ARBA" id="ARBA00023054"/>
    </source>
</evidence>
<feature type="compositionally biased region" description="Low complexity" evidence="22">
    <location>
        <begin position="1184"/>
        <end position="1204"/>
    </location>
</feature>
<comment type="function">
    <text evidence="14">E2/E3 hybrid ubiquitin-protein ligase that displays both E2 and E3 ligase activities and mediates monoubiquitination of target proteins. Negatively regulates TRAF6-mediated NF-kappa-B activation independently of its E2 activity. Acts as a positive regulator of BMP7 signaling by mediating monoubiquitination of SMAD6, thereby regulating adipogenesis. Mediates monoubiquitination at different sites of the nuclear localization signal (NLS) of BAP1, leading to cytoplasmic retention of BAP1. Also able to monoubiquitinate the NLS of other chromatin-associated proteins, such as INO80 and CXXC1, affecting their subcellular location. Acts as a regulator of retrograde transport by assisting the TRIM27:MAGEL2 E3 ubiquitin ligase complex to mediate 'Lys-63'-linked ubiquitination of WASHC1, leading to promote endosomal F-actin assembly.</text>
</comment>
<evidence type="ECO:0000256" key="12">
    <source>
        <dbReference type="ARBA" id="ARBA00035845"/>
    </source>
</evidence>
<evidence type="ECO:0000256" key="16">
    <source>
        <dbReference type="ARBA" id="ARBA00076102"/>
    </source>
</evidence>
<dbReference type="Pfam" id="PF23043">
    <property type="entry name" value="SH3-B_UBE2O"/>
    <property type="match status" value="1"/>
</dbReference>
<dbReference type="CDD" id="cd23837">
    <property type="entry name" value="UBCc_UBE2O"/>
    <property type="match status" value="1"/>
</dbReference>
<keyword evidence="7" id="KW-0833">Ubl conjugation pathway</keyword>
<dbReference type="EC" id="2.3.2.24" evidence="13"/>
<keyword evidence="10 21" id="KW-0175">Coiled coil</keyword>
<evidence type="ECO:0000256" key="22">
    <source>
        <dbReference type="SAM" id="MobiDB-lite"/>
    </source>
</evidence>
<dbReference type="EMBL" id="VCAZ01000017">
    <property type="protein sequence ID" value="TSK62582.1"/>
    <property type="molecule type" value="Genomic_DNA"/>
</dbReference>
<evidence type="ECO:0000313" key="25">
    <source>
        <dbReference type="Proteomes" id="UP000319801"/>
    </source>
</evidence>
<dbReference type="PROSITE" id="PS50127">
    <property type="entry name" value="UBC_2"/>
    <property type="match status" value="1"/>
</dbReference>
<evidence type="ECO:0000256" key="21">
    <source>
        <dbReference type="SAM" id="Coils"/>
    </source>
</evidence>
<feature type="compositionally biased region" description="Gly residues" evidence="22">
    <location>
        <begin position="84"/>
        <end position="101"/>
    </location>
</feature>
<dbReference type="FunFam" id="3.10.110.10:FF:000045">
    <property type="entry name" value="Ubiquitin conjugating enzyme E2 O"/>
    <property type="match status" value="1"/>
</dbReference>
<evidence type="ECO:0000256" key="8">
    <source>
        <dbReference type="ARBA" id="ARBA00022840"/>
    </source>
</evidence>
<dbReference type="Pfam" id="PF23046">
    <property type="entry name" value="tSH3-B_UBE2O"/>
    <property type="match status" value="1"/>
</dbReference>
<comment type="subcellular location">
    <subcellularLocation>
        <location evidence="2">Cytoplasm</location>
    </subcellularLocation>
    <subcellularLocation>
        <location evidence="1">Nucleus</location>
    </subcellularLocation>
</comment>
<feature type="compositionally biased region" description="Polar residues" evidence="22">
    <location>
        <begin position="814"/>
        <end position="832"/>
    </location>
</feature>
<feature type="region of interest" description="Disordered" evidence="22">
    <location>
        <begin position="1151"/>
        <end position="1239"/>
    </location>
</feature>
<keyword evidence="3" id="KW-0963">Cytoplasm</keyword>
<evidence type="ECO:0000256" key="2">
    <source>
        <dbReference type="ARBA" id="ARBA00004496"/>
    </source>
</evidence>
<comment type="caution">
    <text evidence="24">The sequence shown here is derived from an EMBL/GenBank/DDBJ whole genome shotgun (WGS) entry which is preliminary data.</text>
</comment>
<keyword evidence="8" id="KW-0067">ATP-binding</keyword>
<dbReference type="InterPro" id="IPR000608">
    <property type="entry name" value="UBC"/>
</dbReference>
<evidence type="ECO:0000256" key="17">
    <source>
        <dbReference type="ARBA" id="ARBA00077073"/>
    </source>
</evidence>
<evidence type="ECO:0000256" key="7">
    <source>
        <dbReference type="ARBA" id="ARBA00022786"/>
    </source>
</evidence>
<dbReference type="InterPro" id="IPR057734">
    <property type="entry name" value="UBE2O-like_SH3-C"/>
</dbReference>
<dbReference type="InterPro" id="IPR057732">
    <property type="entry name" value="SH3-A_UBE2O"/>
</dbReference>
<dbReference type="GO" id="GO:0005737">
    <property type="term" value="C:cytoplasm"/>
    <property type="evidence" value="ECO:0007669"/>
    <property type="project" value="UniProtKB-SubCell"/>
</dbReference>
<keyword evidence="9" id="KW-0832">Ubl conjugation</keyword>
<evidence type="ECO:0000256" key="13">
    <source>
        <dbReference type="ARBA" id="ARBA00039076"/>
    </source>
</evidence>
<reference evidence="24 25" key="1">
    <citation type="journal article" date="2019" name="Genome Biol. Evol.">
        <title>Whole-Genome Sequencing of the Giant Devil Catfish, Bagarius yarrelli.</title>
        <authorList>
            <person name="Jiang W."/>
            <person name="Lv Y."/>
            <person name="Cheng L."/>
            <person name="Yang K."/>
            <person name="Chao B."/>
            <person name="Wang X."/>
            <person name="Li Y."/>
            <person name="Pan X."/>
            <person name="You X."/>
            <person name="Zhang Y."/>
            <person name="Yang J."/>
            <person name="Li J."/>
            <person name="Zhang X."/>
            <person name="Liu S."/>
            <person name="Sun C."/>
            <person name="Yang J."/>
            <person name="Shi Q."/>
        </authorList>
    </citation>
    <scope>NUCLEOTIDE SEQUENCE [LARGE SCALE GENOMIC DNA]</scope>
    <source>
        <strain evidence="24">JWS20170419001</strain>
        <tissue evidence="24">Muscle</tissue>
    </source>
</reference>
<feature type="compositionally biased region" description="Low complexity" evidence="22">
    <location>
        <begin position="24"/>
        <end position="39"/>
    </location>
</feature>
<sequence length="1278" mass="140530">MADPMVAEAASSPCPTPGLSPAVSPGSEPPSAALSPSAGGTQRLLFTHDLVSGRHRGSLRFGLVRMIHGEEEWTEDEDEDIDGGEGGGGGGGGDGGGGGGGGGGVEVGRCCGRVTGNSDTENGAPETRTWPLGRGFVRVQWYPEGTKQDVRETKDKQCGIVTNINTECAVKLVGTNCCLYPVNSRDLQHIWSFMYGDYIVYDFWLGKVYDLSNRIILKLSNGARCSMSEEDGAKLYDVYPHVSDSGLFFDEAYGFYPGQVLIGPAKVFSSVQWLYGVKPVLSKKSKFRVVVEEVQVVELKVTWITKSYSPQGSDSVFPPASTITQENLCRVKRLGYFDHTQRQLGERALYVFPAKGDATRITCEGPEGAPVLPEDPVIRKVKRMFKKHPGKKATESSESQSSSLQTAGKTDDAEEQQSKEPYNCTEENSEPQHSNNGPIPNDTEKEAREQEPTMPRAQWPLLGELESDEDVADDTDDTSSITSSASSTASLHSGQSRKKSIPLSIRNLKRKHKKKKTKFSREFKPGDRVAVEVVSTVTSADVMWKDGRLETGIRSNDLIPIQHLDNHEFCPGDYVVDKRSQALQDPSVYGVIQRGDHKARTCMVKWIKLNSTGDDVEVIGEEEDVSVYDISDHPDFHFHTTDIVIRIGNSGSEEFNDDRTVGQVCRVDVSSKVEVVWADNSKSVVLPQHLYNVESEIEETYYDSGEGSTSGASSEEWEDESDSWETDNGQVEEEAGTGVQDSTPKTEAPPEVKASTPSATASTETPATPEMPAGGAPTSEEKPSKETSRLAFRELKEALKILESLKNMTVEQLWTGSPTSPTAEPTGATGSATPADVKPTKEKRFLDDIKKLQENLKKTLDNVAIVEEEKMEEERVSAPAEPQTPVRSEWPSDTPVLCQQSGGKPGVTFTSAKGEVFSVLEWAPDTQTFKKMEFQPAEAKKFFSTVRKEMALLATSLPDGIMVKTFEDRMDLFSALIKGPTRTPYEDGLFLFDIQLPNIYPAVPPLFRYLSQCSGRLNPNLYDNGKVCVSLLGTWIGKGTERWTSKSSLLQVLISIQGLILVNEPYYNEAGFDSDRGLQEGYENSRCYNEMALIKMVQSMTQLLVQPVEVFQQEIREHFCTSGWRLVQRLESWLELDTVVCDRGTRNVSTMRAEPLDEEVPEALAHSSPTGKTDARGEEELEDSGLGASKDLSASSDLDGSKGAEPAQQSGKAAQESQPSVRPKKRRRSYRSFLPERSGYPDIGFPLFPLSKGFVKSMRCVLLQYRAALKAAGIPEEK</sequence>
<dbReference type="Gene3D" id="3.10.110.10">
    <property type="entry name" value="Ubiquitin Conjugating Enzyme"/>
    <property type="match status" value="1"/>
</dbReference>
<keyword evidence="4" id="KW-0597">Phosphoprotein</keyword>
<dbReference type="InterPro" id="IPR057733">
    <property type="entry name" value="UBE2O-like_SH3-B"/>
</dbReference>
<evidence type="ECO:0000256" key="6">
    <source>
        <dbReference type="ARBA" id="ARBA00022741"/>
    </source>
</evidence>
<feature type="compositionally biased region" description="Polar residues" evidence="22">
    <location>
        <begin position="1207"/>
        <end position="1220"/>
    </location>
</feature>
<evidence type="ECO:0000256" key="3">
    <source>
        <dbReference type="ARBA" id="ARBA00022490"/>
    </source>
</evidence>
<keyword evidence="11" id="KW-0539">Nucleus</keyword>
<dbReference type="InterPro" id="IPR057735">
    <property type="entry name" value="UBE2O-like_tSH3-B"/>
</dbReference>
<feature type="coiled-coil region" evidence="21">
    <location>
        <begin position="842"/>
        <end position="869"/>
    </location>
</feature>
<dbReference type="InterPro" id="IPR016135">
    <property type="entry name" value="UBQ-conjugating_enzyme/RWD"/>
</dbReference>
<organism evidence="24 25">
    <name type="scientific">Bagarius yarrelli</name>
    <name type="common">Goonch</name>
    <name type="synonym">Bagrus yarrelli</name>
    <dbReference type="NCBI Taxonomy" id="175774"/>
    <lineage>
        <taxon>Eukaryota</taxon>
        <taxon>Metazoa</taxon>
        <taxon>Chordata</taxon>
        <taxon>Craniata</taxon>
        <taxon>Vertebrata</taxon>
        <taxon>Euteleostomi</taxon>
        <taxon>Actinopterygii</taxon>
        <taxon>Neopterygii</taxon>
        <taxon>Teleostei</taxon>
        <taxon>Ostariophysi</taxon>
        <taxon>Siluriformes</taxon>
        <taxon>Sisoridae</taxon>
        <taxon>Sisorinae</taxon>
        <taxon>Bagarius</taxon>
    </lineage>
</organism>
<dbReference type="GO" id="GO:0061631">
    <property type="term" value="F:ubiquitin conjugating enzyme activity"/>
    <property type="evidence" value="ECO:0007669"/>
    <property type="project" value="UniProtKB-EC"/>
</dbReference>
<feature type="compositionally biased region" description="Low complexity" evidence="22">
    <location>
        <begin position="704"/>
        <end position="714"/>
    </location>
</feature>
<dbReference type="GO" id="GO:0005524">
    <property type="term" value="F:ATP binding"/>
    <property type="evidence" value="ECO:0007669"/>
    <property type="project" value="UniProtKB-KW"/>
</dbReference>
<keyword evidence="5" id="KW-0808">Transferase</keyword>
<dbReference type="PANTHER" id="PTHR46116">
    <property type="entry name" value="(E3-INDEPENDENT) E2 UBIQUITIN-CONJUGATING ENZYME"/>
    <property type="match status" value="1"/>
</dbReference>
<feature type="compositionally biased region" description="Low complexity" evidence="22">
    <location>
        <begin position="478"/>
        <end position="490"/>
    </location>
</feature>
<evidence type="ECO:0000259" key="23">
    <source>
        <dbReference type="PROSITE" id="PS50127"/>
    </source>
</evidence>
<feature type="region of interest" description="Disordered" evidence="22">
    <location>
        <begin position="814"/>
        <end position="838"/>
    </location>
</feature>
<dbReference type="Proteomes" id="UP000319801">
    <property type="component" value="Unassembled WGS sequence"/>
</dbReference>
<feature type="domain" description="UBC core" evidence="23">
    <location>
        <begin position="941"/>
        <end position="1101"/>
    </location>
</feature>
<dbReference type="OrthoDB" id="47801at2759"/>
<dbReference type="Pfam" id="PF23044">
    <property type="entry name" value="SH3-C_UBE2O"/>
    <property type="match status" value="1"/>
</dbReference>
<feature type="compositionally biased region" description="Basic and acidic residues" evidence="22">
    <location>
        <begin position="442"/>
        <end position="451"/>
    </location>
</feature>
<evidence type="ECO:0000256" key="18">
    <source>
        <dbReference type="ARBA" id="ARBA00077504"/>
    </source>
</evidence>
<evidence type="ECO:0000256" key="1">
    <source>
        <dbReference type="ARBA" id="ARBA00004123"/>
    </source>
</evidence>
<dbReference type="SMART" id="SM00212">
    <property type="entry name" value="UBCc"/>
    <property type="match status" value="1"/>
</dbReference>
<feature type="region of interest" description="Disordered" evidence="22">
    <location>
        <begin position="701"/>
        <end position="787"/>
    </location>
</feature>
<feature type="compositionally biased region" description="Low complexity" evidence="22">
    <location>
        <begin position="754"/>
        <end position="773"/>
    </location>
</feature>
<feature type="region of interest" description="Disordered" evidence="22">
    <location>
        <begin position="871"/>
        <end position="894"/>
    </location>
</feature>
<comment type="catalytic activity">
    <reaction evidence="12">
        <text>S-ubiquitinyl-[E1 ubiquitin-activating enzyme]-L-cysteine + [acceptor protein]-L-lysine = [E1 ubiquitin-activating enzyme]-L-cysteine + N(6)-monoubiquitinyl-[acceptor protein]-L-lysine.</text>
        <dbReference type="EC" id="2.3.2.24"/>
    </reaction>
</comment>
<evidence type="ECO:0000256" key="15">
    <source>
        <dbReference type="ARBA" id="ARBA00065490"/>
    </source>
</evidence>
<dbReference type="SUPFAM" id="SSF54495">
    <property type="entry name" value="UBC-like"/>
    <property type="match status" value="1"/>
</dbReference>
<feature type="compositionally biased region" description="Acidic residues" evidence="22">
    <location>
        <begin position="465"/>
        <end position="477"/>
    </location>
</feature>
<evidence type="ECO:0000256" key="11">
    <source>
        <dbReference type="ARBA" id="ARBA00023242"/>
    </source>
</evidence>
<evidence type="ECO:0000313" key="24">
    <source>
        <dbReference type="EMBL" id="TSK62582.1"/>
    </source>
</evidence>
<feature type="region of interest" description="Disordered" evidence="22">
    <location>
        <begin position="385"/>
        <end position="503"/>
    </location>
</feature>
<proteinExistence type="predicted"/>
<evidence type="ECO:0000256" key="5">
    <source>
        <dbReference type="ARBA" id="ARBA00022679"/>
    </source>
</evidence>
<evidence type="ECO:0000256" key="4">
    <source>
        <dbReference type="ARBA" id="ARBA00022553"/>
    </source>
</evidence>
<dbReference type="Pfam" id="PF23048">
    <property type="entry name" value="SH3-A_UBE2O"/>
    <property type="match status" value="1"/>
</dbReference>
<dbReference type="Pfam" id="PF00179">
    <property type="entry name" value="UQ_con"/>
    <property type="match status" value="1"/>
</dbReference>
<name>A0A556TT96_BAGYA</name>
<comment type="subunit">
    <text evidence="15">Interacts with CPNE1 (via VWFA domain) and CPNE4 (via VWFA domain). Interacts with UBR2.</text>
</comment>
<keyword evidence="25" id="KW-1185">Reference proteome</keyword>
<evidence type="ECO:0000256" key="9">
    <source>
        <dbReference type="ARBA" id="ARBA00022843"/>
    </source>
</evidence>
<evidence type="ECO:0000256" key="20">
    <source>
        <dbReference type="ARBA" id="ARBA00082143"/>
    </source>
</evidence>
<feature type="region of interest" description="Disordered" evidence="22">
    <location>
        <begin position="70"/>
        <end position="101"/>
    </location>
</feature>
<evidence type="ECO:0000256" key="19">
    <source>
        <dbReference type="ARBA" id="ARBA00081850"/>
    </source>
</evidence>
<evidence type="ECO:0000256" key="14">
    <source>
        <dbReference type="ARBA" id="ARBA00057012"/>
    </source>
</evidence>
<dbReference type="PANTHER" id="PTHR46116:SF15">
    <property type="entry name" value="(E3-INDEPENDENT) E2 UBIQUITIN-CONJUGATING ENZYME"/>
    <property type="match status" value="1"/>
</dbReference>
<keyword evidence="6" id="KW-0547">Nucleotide-binding</keyword>
<feature type="compositionally biased region" description="Acidic residues" evidence="22">
    <location>
        <begin position="72"/>
        <end position="83"/>
    </location>
</feature>
<protein>
    <recommendedName>
        <fullName evidence="13">(E3-independent) E2 ubiquitin-conjugating enzyme</fullName>
        <ecNumber evidence="13">2.3.2.24</ecNumber>
    </recommendedName>
    <alternativeName>
        <fullName evidence="17">E2/E3 hybrid ubiquitin-protein ligase UBE2O</fullName>
    </alternativeName>
    <alternativeName>
        <fullName evidence="20">Ubiquitin carrier protein O</fullName>
    </alternativeName>
    <alternativeName>
        <fullName evidence="16">Ubiquitin-conjugating enzyme E2 O</fullName>
    </alternativeName>
    <alternativeName>
        <fullName evidence="19">Ubiquitin-conjugating enzyme E2 of 230 kDa</fullName>
    </alternativeName>
    <alternativeName>
        <fullName evidence="18">Ubiquitin-protein ligase O</fullName>
    </alternativeName>
</protein>
<dbReference type="AlphaFoldDB" id="A0A556TT96"/>
<accession>A0A556TT96</accession>
<gene>
    <name evidence="24" type="ORF">Baya_4710</name>
</gene>